<evidence type="ECO:0000256" key="2">
    <source>
        <dbReference type="ARBA" id="ARBA00004496"/>
    </source>
</evidence>
<evidence type="ECO:0000313" key="21">
    <source>
        <dbReference type="RefSeq" id="XP_055868595.1"/>
    </source>
</evidence>
<dbReference type="Pfam" id="PF00609">
    <property type="entry name" value="DAGK_acc"/>
    <property type="match status" value="1"/>
</dbReference>
<keyword evidence="12" id="KW-0862">Zinc</keyword>
<feature type="compositionally biased region" description="Basic and acidic residues" evidence="15">
    <location>
        <begin position="546"/>
        <end position="573"/>
    </location>
</feature>
<keyword evidence="6 14" id="KW-0808">Transferase</keyword>
<feature type="domain" description="PH" evidence="16">
    <location>
        <begin position="51"/>
        <end position="144"/>
    </location>
</feature>
<dbReference type="Pfam" id="PF00130">
    <property type="entry name" value="C1_1"/>
    <property type="match status" value="2"/>
</dbReference>
<comment type="catalytic activity">
    <reaction evidence="14">
        <text>a 1,2-diacyl-sn-glycerol + ATP = a 1,2-diacyl-sn-glycero-3-phosphate + ADP + H(+)</text>
        <dbReference type="Rhea" id="RHEA:10272"/>
        <dbReference type="ChEBI" id="CHEBI:15378"/>
        <dbReference type="ChEBI" id="CHEBI:17815"/>
        <dbReference type="ChEBI" id="CHEBI:30616"/>
        <dbReference type="ChEBI" id="CHEBI:58608"/>
        <dbReference type="ChEBI" id="CHEBI:456216"/>
        <dbReference type="EC" id="2.7.1.107"/>
    </reaction>
</comment>
<evidence type="ECO:0000256" key="5">
    <source>
        <dbReference type="ARBA" id="ARBA00022553"/>
    </source>
</evidence>
<dbReference type="SUPFAM" id="SSF50729">
    <property type="entry name" value="PH domain-like"/>
    <property type="match status" value="1"/>
</dbReference>
<dbReference type="PROSITE" id="PS50081">
    <property type="entry name" value="ZF_DAG_PE_2"/>
    <property type="match status" value="2"/>
</dbReference>
<feature type="domain" description="Phorbol-ester/DAG-type" evidence="17">
    <location>
        <begin position="234"/>
        <end position="285"/>
    </location>
</feature>
<dbReference type="EC" id="2.7.1.107" evidence="14"/>
<feature type="region of interest" description="Disordered" evidence="15">
    <location>
        <begin position="679"/>
        <end position="730"/>
    </location>
</feature>
<dbReference type="GO" id="GO:0008270">
    <property type="term" value="F:zinc ion binding"/>
    <property type="evidence" value="ECO:0007669"/>
    <property type="project" value="UniProtKB-KW"/>
</dbReference>
<dbReference type="PROSITE" id="PS50146">
    <property type="entry name" value="DAGK"/>
    <property type="match status" value="1"/>
</dbReference>
<evidence type="ECO:0000256" key="8">
    <source>
        <dbReference type="ARBA" id="ARBA00022737"/>
    </source>
</evidence>
<dbReference type="InterPro" id="IPR046349">
    <property type="entry name" value="C1-like_sf"/>
</dbReference>
<protein>
    <recommendedName>
        <fullName evidence="14">Diacylglycerol kinase</fullName>
        <shortName evidence="14">DAG kinase</shortName>
        <ecNumber evidence="14">2.7.1.107</ecNumber>
    </recommendedName>
</protein>
<dbReference type="Pfam" id="PF22944">
    <property type="entry name" value="DGKD_4H"/>
    <property type="match status" value="1"/>
</dbReference>
<evidence type="ECO:0000259" key="17">
    <source>
        <dbReference type="PROSITE" id="PS50081"/>
    </source>
</evidence>
<dbReference type="SMART" id="SM00046">
    <property type="entry name" value="DAGKc"/>
    <property type="match status" value="1"/>
</dbReference>
<evidence type="ECO:0000256" key="3">
    <source>
        <dbReference type="ARBA" id="ARBA00009280"/>
    </source>
</evidence>
<dbReference type="SMART" id="SM00233">
    <property type="entry name" value="PH"/>
    <property type="match status" value="1"/>
</dbReference>
<evidence type="ECO:0000256" key="13">
    <source>
        <dbReference type="ARBA" id="ARBA00022840"/>
    </source>
</evidence>
<evidence type="ECO:0000256" key="9">
    <source>
        <dbReference type="ARBA" id="ARBA00022741"/>
    </source>
</evidence>
<dbReference type="FunFam" id="3.30.60.20:FF:000002">
    <property type="entry name" value="Diacylglycerol kinase"/>
    <property type="match status" value="1"/>
</dbReference>
<dbReference type="InterPro" id="IPR047480">
    <property type="entry name" value="C1_DGKeta_rpt2"/>
</dbReference>
<dbReference type="InterPro" id="IPR001206">
    <property type="entry name" value="Diacylglycerol_kinase_cat_dom"/>
</dbReference>
<sequence>MAASRQQKSVSKNKAVDFNALEESSDSDGETEPARIFHRRISTNKDIKTATCIKDGMLFKQTSSFNRWKKRYFKLKGRRLYYAKDRKSALFNEIDISNLSVAECSTRNINHSFQVITPSRNIIVCADSRREMEEWINALKMAANKEYYEQGQTSHTEMMSGQHNWYACSHARPTYCNVCREALSGVTSHGLSCEVCKFKAHKRCAVRAPTNCKWTALASIGKEILEDEEGISMPHQWMEGNLPVSAKCSVCDKTCGSVLRLQDWRCLWCRAMVHSSCKDQFSHKCPLGQCRVSILPPTAISSIDSDGYWEGRRPQGTSPLLVYVNTKSGDNQGVKFLRRFKQLLNPAQVFDLMNGGPYPGLKLFQRFDSFRILICGGDGSVGWVLSEIDKLDLHKQCQIGVLPFGTGNDLARVLGWGSAFDDDTQLPAALERLEQAQIKMLDRWSIMAYEGNMPPPRKLSMQNDAMSQYEDSMANHLTKILHCEDHQVVISSAKVLCETVKAFVAKVSKSQDSGDGGEKDSEQDTMGSQFKVLNQKLQSLLDTLDKESKESKNLEEKTERLESPEKEVCEDVHIASTEATPDNNEAIQPPPTLSGPIKPKLQVFKSREALMSRANSLKKAVRQIIEHTERAVDEQNAQTLEMENCNFRGSAMLKANEASRSAPSFSVFLEEDLPPTVAKYESIPQPQDPSRSPSGPASRRISSMSTFNRSASVDSKLGASPGPKGKEDQQHLQLPSIKLPFLQSAPLPGISSSIAKNLAGGGFISKVLLANADALCAAASPLIEQDIPLESYQEKCVMNNYFGIGLDAKITLEFQNKREEHPEKCRSRTKNMMWYGVLGGKEMINQTFKNLDQRVLLECDGQRIPLPSLQGIVILNIPSYGGGANFWGGSKQDENFTAPSFDDRILEVVAVFGSMQMAMSRVIDLQHHRIAQCRTVKVTILGDEGVPVQVDGEAWIQPPGYVRIVHKNRAQMLIRDRTFENVLKSWSEKQKSDRPVSPQPLSLTEDETQVLLNFVEATSAVIRSVKVAAKSHSCVESDLIPIAQQTSQYVDRLYPTGKLAEMDSSDSETYQPTLRSQVVDLVQTVRILYHEASLFLIEKNAAATLSASLEERLTSTLISLEQELKRIIDIIGLAKLEDQMNLLEHMKRKQGRLKQVYTKLKGKSKEKIKSSLPPAFEIRSWTLEEVGQWLESLSLGEYKESFMSHEITGAEVLNLERRDLKDLGITKVGHLKRIQQGIKELHHREAAYDRPSS</sequence>
<evidence type="ECO:0000256" key="6">
    <source>
        <dbReference type="ARBA" id="ARBA00022679"/>
    </source>
</evidence>
<dbReference type="Gene3D" id="2.30.29.30">
    <property type="entry name" value="Pleckstrin-homology domain (PH domain)/Phosphotyrosine-binding domain (PTB)"/>
    <property type="match status" value="1"/>
</dbReference>
<dbReference type="Pfam" id="PF07647">
    <property type="entry name" value="SAM_2"/>
    <property type="match status" value="1"/>
</dbReference>
<evidence type="ECO:0000259" key="19">
    <source>
        <dbReference type="PROSITE" id="PS50146"/>
    </source>
</evidence>
<evidence type="ECO:0000256" key="14">
    <source>
        <dbReference type="RuleBase" id="RU361128"/>
    </source>
</evidence>
<keyword evidence="13 14" id="KW-0067">ATP-binding</keyword>
<dbReference type="SMART" id="SM00109">
    <property type="entry name" value="C1"/>
    <property type="match status" value="2"/>
</dbReference>
<dbReference type="InterPro" id="IPR000756">
    <property type="entry name" value="Diacylglycerol_kin_accessory"/>
</dbReference>
<dbReference type="Gene3D" id="1.10.150.50">
    <property type="entry name" value="Transcription Factor, Ets-1"/>
    <property type="match status" value="1"/>
</dbReference>
<dbReference type="Gene3D" id="3.30.60.20">
    <property type="match status" value="2"/>
</dbReference>
<evidence type="ECO:0000256" key="12">
    <source>
        <dbReference type="ARBA" id="ARBA00022833"/>
    </source>
</evidence>
<dbReference type="PANTHER" id="PTHR11255">
    <property type="entry name" value="DIACYLGLYCEROL KINASE"/>
    <property type="match status" value="1"/>
</dbReference>
<organism evidence="20 21">
    <name type="scientific">Biomphalaria glabrata</name>
    <name type="common">Bloodfluke planorb</name>
    <name type="synonym">Freshwater snail</name>
    <dbReference type="NCBI Taxonomy" id="6526"/>
    <lineage>
        <taxon>Eukaryota</taxon>
        <taxon>Metazoa</taxon>
        <taxon>Spiralia</taxon>
        <taxon>Lophotrochozoa</taxon>
        <taxon>Mollusca</taxon>
        <taxon>Gastropoda</taxon>
        <taxon>Heterobranchia</taxon>
        <taxon>Euthyneura</taxon>
        <taxon>Panpulmonata</taxon>
        <taxon>Hygrophila</taxon>
        <taxon>Lymnaeoidea</taxon>
        <taxon>Planorbidae</taxon>
        <taxon>Biomphalaria</taxon>
    </lineage>
</organism>
<comment type="similarity">
    <text evidence="3 14">Belongs to the eukaryotic diacylglycerol kinase family.</text>
</comment>
<dbReference type="FunFam" id="3.40.50.10330:FF:000001">
    <property type="entry name" value="Diacylglycerol kinase"/>
    <property type="match status" value="1"/>
</dbReference>
<evidence type="ECO:0000313" key="20">
    <source>
        <dbReference type="Proteomes" id="UP001165740"/>
    </source>
</evidence>
<dbReference type="SUPFAM" id="SSF111331">
    <property type="entry name" value="NAD kinase/diacylglycerol kinase-like"/>
    <property type="match status" value="1"/>
</dbReference>
<dbReference type="GO" id="GO:0046486">
    <property type="term" value="P:glycerolipid metabolic process"/>
    <property type="evidence" value="ECO:0007669"/>
    <property type="project" value="UniProtKB-ARBA"/>
</dbReference>
<dbReference type="Gene3D" id="3.40.50.10330">
    <property type="entry name" value="Probable inorganic polyphosphate/atp-NAD kinase, domain 1"/>
    <property type="match status" value="1"/>
</dbReference>
<keyword evidence="8" id="KW-0677">Repeat</keyword>
<keyword evidence="7" id="KW-0479">Metal-binding</keyword>
<feature type="domain" description="Phorbol-ester/DAG-type" evidence="17">
    <location>
        <begin position="162"/>
        <end position="212"/>
    </location>
</feature>
<dbReference type="FunFam" id="3.30.60.20:FF:000029">
    <property type="entry name" value="Diacylglycerol kinase"/>
    <property type="match status" value="1"/>
</dbReference>
<dbReference type="GO" id="GO:0005524">
    <property type="term" value="F:ATP binding"/>
    <property type="evidence" value="ECO:0007669"/>
    <property type="project" value="UniProtKB-KW"/>
</dbReference>
<comment type="subcellular location">
    <subcellularLocation>
        <location evidence="2">Cytoplasm</location>
    </subcellularLocation>
</comment>
<dbReference type="PROSITE" id="PS50105">
    <property type="entry name" value="SAM_DOMAIN"/>
    <property type="match status" value="1"/>
</dbReference>
<dbReference type="InterPro" id="IPR017438">
    <property type="entry name" value="ATP-NAD_kinase_N"/>
</dbReference>
<dbReference type="GeneID" id="106066450"/>
<reference evidence="21" key="1">
    <citation type="submission" date="2025-08" db="UniProtKB">
        <authorList>
            <consortium name="RefSeq"/>
        </authorList>
    </citation>
    <scope>IDENTIFICATION</scope>
</reference>
<dbReference type="AlphaFoldDB" id="A0A9W2Z0S0"/>
<dbReference type="CDD" id="cd20894">
    <property type="entry name" value="C1_DGKeta_rpt2"/>
    <property type="match status" value="1"/>
</dbReference>
<dbReference type="InterPro" id="IPR037607">
    <property type="entry name" value="DGK"/>
</dbReference>
<keyword evidence="4" id="KW-0963">Cytoplasm</keyword>
<dbReference type="FunFam" id="2.30.29.30:FF:000286">
    <property type="entry name" value="PH-protein kinase domain containing protein"/>
    <property type="match status" value="1"/>
</dbReference>
<keyword evidence="20" id="KW-1185">Reference proteome</keyword>
<comment type="function">
    <text evidence="1">Phosphorylates diacylglycerol (DAG) to generate phosphatidic acid (PA).</text>
</comment>
<dbReference type="Pfam" id="PF00781">
    <property type="entry name" value="DAGK_cat"/>
    <property type="match status" value="1"/>
</dbReference>
<dbReference type="Proteomes" id="UP001165740">
    <property type="component" value="Chromosome 15"/>
</dbReference>
<dbReference type="InterPro" id="IPR013761">
    <property type="entry name" value="SAM/pointed_sf"/>
</dbReference>
<feature type="region of interest" description="Disordered" evidence="15">
    <location>
        <begin position="546"/>
        <end position="598"/>
    </location>
</feature>
<dbReference type="InterPro" id="IPR011993">
    <property type="entry name" value="PH-like_dom_sf"/>
</dbReference>
<evidence type="ECO:0000259" key="18">
    <source>
        <dbReference type="PROSITE" id="PS50105"/>
    </source>
</evidence>
<dbReference type="PROSITE" id="PS00479">
    <property type="entry name" value="ZF_DAG_PE_1"/>
    <property type="match status" value="2"/>
</dbReference>
<dbReference type="GO" id="GO:0005886">
    <property type="term" value="C:plasma membrane"/>
    <property type="evidence" value="ECO:0007669"/>
    <property type="project" value="TreeGrafter"/>
</dbReference>
<feature type="domain" description="SAM" evidence="18">
    <location>
        <begin position="1181"/>
        <end position="1244"/>
    </location>
</feature>
<dbReference type="FunFam" id="2.60.200.40:FF:000001">
    <property type="entry name" value="Diacylglycerol kinase"/>
    <property type="match status" value="1"/>
</dbReference>
<dbReference type="GO" id="GO:0007200">
    <property type="term" value="P:phospholipase C-activating G protein-coupled receptor signaling pathway"/>
    <property type="evidence" value="ECO:0007669"/>
    <property type="project" value="InterPro"/>
</dbReference>
<name>A0A9W2Z0S0_BIOGL</name>
<dbReference type="InterPro" id="IPR016064">
    <property type="entry name" value="NAD/diacylglycerol_kinase_sf"/>
</dbReference>
<dbReference type="GO" id="GO:0005737">
    <property type="term" value="C:cytoplasm"/>
    <property type="evidence" value="ECO:0007669"/>
    <property type="project" value="UniProtKB-SubCell"/>
</dbReference>
<dbReference type="Gene3D" id="2.60.200.40">
    <property type="match status" value="1"/>
</dbReference>
<feature type="domain" description="DAGKc" evidence="19">
    <location>
        <begin position="315"/>
        <end position="449"/>
    </location>
</feature>
<keyword evidence="11 14" id="KW-0418">Kinase</keyword>
<feature type="compositionally biased region" description="Polar residues" evidence="15">
    <location>
        <begin position="577"/>
        <end position="586"/>
    </location>
</feature>
<evidence type="ECO:0000256" key="15">
    <source>
        <dbReference type="SAM" id="MobiDB-lite"/>
    </source>
</evidence>
<proteinExistence type="inferred from homology"/>
<feature type="compositionally biased region" description="Polar residues" evidence="15">
    <location>
        <begin position="704"/>
        <end position="713"/>
    </location>
</feature>
<feature type="compositionally biased region" description="Low complexity" evidence="15">
    <location>
        <begin position="689"/>
        <end position="703"/>
    </location>
</feature>
<dbReference type="OMA" id="KLADWRC"/>
<gene>
    <name evidence="21" type="primary">LOC106066450</name>
</gene>
<dbReference type="InterPro" id="IPR001849">
    <property type="entry name" value="PH_domain"/>
</dbReference>
<dbReference type="Pfam" id="PF00169">
    <property type="entry name" value="PH"/>
    <property type="match status" value="1"/>
</dbReference>
<keyword evidence="5" id="KW-0597">Phosphoprotein</keyword>
<accession>A0A9W2Z0S0</accession>
<evidence type="ECO:0000256" key="11">
    <source>
        <dbReference type="ARBA" id="ARBA00022777"/>
    </source>
</evidence>
<evidence type="ECO:0000256" key="7">
    <source>
        <dbReference type="ARBA" id="ARBA00022723"/>
    </source>
</evidence>
<dbReference type="InterPro" id="IPR002219">
    <property type="entry name" value="PKC_DAG/PE"/>
</dbReference>
<dbReference type="PROSITE" id="PS50003">
    <property type="entry name" value="PH_DOMAIN"/>
    <property type="match status" value="1"/>
</dbReference>
<dbReference type="PANTHER" id="PTHR11255:SF109">
    <property type="entry name" value="DIACYLGLYCEROL KINASE ETA"/>
    <property type="match status" value="1"/>
</dbReference>
<dbReference type="RefSeq" id="XP_055868595.1">
    <property type="nucleotide sequence ID" value="XM_056012620.1"/>
</dbReference>
<evidence type="ECO:0000256" key="1">
    <source>
        <dbReference type="ARBA" id="ARBA00002064"/>
    </source>
</evidence>
<dbReference type="SMART" id="SM00454">
    <property type="entry name" value="SAM"/>
    <property type="match status" value="1"/>
</dbReference>
<dbReference type="InterPro" id="IPR054474">
    <property type="entry name" value="DGKD_4H"/>
</dbReference>
<dbReference type="GO" id="GO:0004143">
    <property type="term" value="F:ATP-dependent diacylglycerol kinase activity"/>
    <property type="evidence" value="ECO:0007669"/>
    <property type="project" value="UniProtKB-EC"/>
</dbReference>
<dbReference type="SUPFAM" id="SSF57889">
    <property type="entry name" value="Cysteine-rich domain"/>
    <property type="match status" value="2"/>
</dbReference>
<dbReference type="SMART" id="SM00045">
    <property type="entry name" value="DAGKa"/>
    <property type="match status" value="1"/>
</dbReference>
<dbReference type="CDD" id="cd13274">
    <property type="entry name" value="PH_DGK_type2"/>
    <property type="match status" value="1"/>
</dbReference>
<evidence type="ECO:0000259" key="16">
    <source>
        <dbReference type="PROSITE" id="PS50003"/>
    </source>
</evidence>
<evidence type="ECO:0000256" key="10">
    <source>
        <dbReference type="ARBA" id="ARBA00022771"/>
    </source>
</evidence>
<keyword evidence="9 14" id="KW-0547">Nucleotide-binding</keyword>
<dbReference type="SUPFAM" id="SSF47769">
    <property type="entry name" value="SAM/Pointed domain"/>
    <property type="match status" value="1"/>
</dbReference>
<keyword evidence="10" id="KW-0863">Zinc-finger</keyword>
<dbReference type="InterPro" id="IPR001660">
    <property type="entry name" value="SAM"/>
</dbReference>
<evidence type="ECO:0000256" key="4">
    <source>
        <dbReference type="ARBA" id="ARBA00022490"/>
    </source>
</evidence>
<dbReference type="OrthoDB" id="196165at2759"/>